<dbReference type="GO" id="GO:0015031">
    <property type="term" value="P:protein transport"/>
    <property type="evidence" value="ECO:0007669"/>
    <property type="project" value="UniProtKB-KW"/>
</dbReference>
<organism evidence="17 18">
    <name type="scientific">Burkholderia cepacia</name>
    <name type="common">Pseudomonas cepacia</name>
    <dbReference type="NCBI Taxonomy" id="292"/>
    <lineage>
        <taxon>Bacteria</taxon>
        <taxon>Pseudomonadati</taxon>
        <taxon>Pseudomonadota</taxon>
        <taxon>Betaproteobacteria</taxon>
        <taxon>Burkholderiales</taxon>
        <taxon>Burkholderiaceae</taxon>
        <taxon>Burkholderia</taxon>
        <taxon>Burkholderia cepacia complex</taxon>
    </lineage>
</organism>
<keyword evidence="4" id="KW-0813">Transport</keyword>
<feature type="domain" description="Trimeric autotransporter adhesin YadA-like stalk" evidence="15">
    <location>
        <begin position="560"/>
        <end position="600"/>
    </location>
</feature>
<dbReference type="Gene3D" id="3.30.1300.30">
    <property type="entry name" value="GSPII I/J protein-like"/>
    <property type="match status" value="1"/>
</dbReference>
<dbReference type="CDD" id="cd12820">
    <property type="entry name" value="LbR_YadA-like"/>
    <property type="match status" value="1"/>
</dbReference>
<keyword evidence="12" id="KW-1133">Transmembrane helix</keyword>
<dbReference type="GO" id="GO:0009279">
    <property type="term" value="C:cell outer membrane"/>
    <property type="evidence" value="ECO:0007669"/>
    <property type="project" value="UniProtKB-SubCell"/>
</dbReference>
<feature type="domain" description="Trimeric autotransporter adhesin YadA-like head" evidence="14">
    <location>
        <begin position="410"/>
        <end position="430"/>
    </location>
</feature>
<evidence type="ECO:0000256" key="4">
    <source>
        <dbReference type="ARBA" id="ARBA00022448"/>
    </source>
</evidence>
<dbReference type="InterPro" id="IPR011049">
    <property type="entry name" value="Serralysin-like_metalloprot_C"/>
</dbReference>
<proteinExistence type="inferred from homology"/>
<dbReference type="InterPro" id="IPR008635">
    <property type="entry name" value="Coiled_stalk_dom"/>
</dbReference>
<feature type="domain" description="ESPR" evidence="16">
    <location>
        <begin position="3"/>
        <end position="40"/>
    </location>
</feature>
<evidence type="ECO:0000259" key="14">
    <source>
        <dbReference type="Pfam" id="PF05658"/>
    </source>
</evidence>
<feature type="compositionally biased region" description="Polar residues" evidence="11">
    <location>
        <begin position="416"/>
        <end position="425"/>
    </location>
</feature>
<evidence type="ECO:0000259" key="13">
    <source>
        <dbReference type="Pfam" id="PF03895"/>
    </source>
</evidence>
<protein>
    <submittedName>
        <fullName evidence="17">Hemagglutinin</fullName>
    </submittedName>
</protein>
<evidence type="ECO:0000256" key="10">
    <source>
        <dbReference type="ARBA" id="ARBA00023237"/>
    </source>
</evidence>
<dbReference type="EMBL" id="PUIQ01000058">
    <property type="protein sequence ID" value="PQP11430.1"/>
    <property type="molecule type" value="Genomic_DNA"/>
</dbReference>
<dbReference type="Pfam" id="PF03895">
    <property type="entry name" value="YadA_anchor"/>
    <property type="match status" value="1"/>
</dbReference>
<dbReference type="InterPro" id="IPR045584">
    <property type="entry name" value="Pilin-like"/>
</dbReference>
<evidence type="ECO:0000256" key="5">
    <source>
        <dbReference type="ARBA" id="ARBA00022452"/>
    </source>
</evidence>
<keyword evidence="6 12" id="KW-0812">Transmembrane</keyword>
<evidence type="ECO:0000256" key="8">
    <source>
        <dbReference type="ARBA" id="ARBA00022927"/>
    </source>
</evidence>
<keyword evidence="5" id="KW-1134">Transmembrane beta strand</keyword>
<dbReference type="Pfam" id="PF05662">
    <property type="entry name" value="YadA_stalk"/>
    <property type="match status" value="3"/>
</dbReference>
<keyword evidence="10" id="KW-0998">Cell outer membrane</keyword>
<evidence type="ECO:0000259" key="16">
    <source>
        <dbReference type="Pfam" id="PF13018"/>
    </source>
</evidence>
<evidence type="ECO:0000256" key="9">
    <source>
        <dbReference type="ARBA" id="ARBA00023136"/>
    </source>
</evidence>
<evidence type="ECO:0000256" key="7">
    <source>
        <dbReference type="ARBA" id="ARBA00022729"/>
    </source>
</evidence>
<feature type="region of interest" description="Disordered" evidence="11">
    <location>
        <begin position="416"/>
        <end position="478"/>
    </location>
</feature>
<evidence type="ECO:0000313" key="17">
    <source>
        <dbReference type="EMBL" id="PQP11430.1"/>
    </source>
</evidence>
<keyword evidence="9 12" id="KW-0472">Membrane</keyword>
<evidence type="ECO:0000256" key="11">
    <source>
        <dbReference type="SAM" id="MobiDB-lite"/>
    </source>
</evidence>
<dbReference type="SUPFAM" id="SSF101967">
    <property type="entry name" value="Adhesin YadA, collagen-binding domain"/>
    <property type="match status" value="2"/>
</dbReference>
<keyword evidence="8" id="KW-0653">Protein transport</keyword>
<dbReference type="GO" id="GO:0009986">
    <property type="term" value="C:cell surface"/>
    <property type="evidence" value="ECO:0007669"/>
    <property type="project" value="UniProtKB-SubCell"/>
</dbReference>
<evidence type="ECO:0000256" key="6">
    <source>
        <dbReference type="ARBA" id="ARBA00022692"/>
    </source>
</evidence>
<dbReference type="InterPro" id="IPR005594">
    <property type="entry name" value="YadA_C"/>
</dbReference>
<feature type="transmembrane region" description="Helical" evidence="12">
    <location>
        <begin position="43"/>
        <end position="66"/>
    </location>
</feature>
<dbReference type="AlphaFoldDB" id="A0A2S8I9H1"/>
<accession>A0A2S8I9H1</accession>
<feature type="domain" description="Trimeric autotransporter adhesin YadA-like head" evidence="14">
    <location>
        <begin position="488"/>
        <end position="514"/>
    </location>
</feature>
<feature type="domain" description="Trimeric autotransporter adhesin YadA-like stalk" evidence="15">
    <location>
        <begin position="175"/>
        <end position="213"/>
    </location>
</feature>
<keyword evidence="7" id="KW-0732">Signal</keyword>
<dbReference type="InterPro" id="IPR008640">
    <property type="entry name" value="Adhesin_Head_dom"/>
</dbReference>
<evidence type="ECO:0000256" key="2">
    <source>
        <dbReference type="ARBA" id="ARBA00004442"/>
    </source>
</evidence>
<evidence type="ECO:0000259" key="15">
    <source>
        <dbReference type="Pfam" id="PF05662"/>
    </source>
</evidence>
<feature type="domain" description="Trimeric autotransporter adhesin YadA-like stalk" evidence="15">
    <location>
        <begin position="286"/>
        <end position="328"/>
    </location>
</feature>
<comment type="similarity">
    <text evidence="3">Belongs to the autotransporter-2 (AT-2) (TC 1.B.40) family.</text>
</comment>
<evidence type="ECO:0000256" key="1">
    <source>
        <dbReference type="ARBA" id="ARBA00004241"/>
    </source>
</evidence>
<evidence type="ECO:0000313" key="18">
    <source>
        <dbReference type="Proteomes" id="UP000238206"/>
    </source>
</evidence>
<reference evidence="17 18" key="1">
    <citation type="submission" date="2018-02" db="EMBL/GenBank/DDBJ databases">
        <title>Draft genome sequencing of Burkholderia cepacia Y14-15.</title>
        <authorList>
            <person name="Zheng B.-X."/>
        </authorList>
    </citation>
    <scope>NUCLEOTIDE SEQUENCE [LARGE SCALE GENOMIC DNA]</scope>
    <source>
        <strain evidence="17 18">Y14-15</strain>
    </source>
</reference>
<evidence type="ECO:0000256" key="12">
    <source>
        <dbReference type="SAM" id="Phobius"/>
    </source>
</evidence>
<dbReference type="Pfam" id="PF13018">
    <property type="entry name" value="ESPR"/>
    <property type="match status" value="1"/>
</dbReference>
<feature type="domain" description="Trimeric autotransporter adhesin YadA-like head" evidence="14">
    <location>
        <begin position="220"/>
        <end position="246"/>
    </location>
</feature>
<name>A0A2S8I9H1_BURCE</name>
<evidence type="ECO:0000256" key="3">
    <source>
        <dbReference type="ARBA" id="ARBA00005848"/>
    </source>
</evidence>
<sequence length="666" mass="64709">MKMNKTYKTVWNEAFQAWVVVSEITSSGRNREGNSVSLRQDRIGGLIFCIKPIVIAISMMVGNGLFLSTQVYATGEVDACANGGGSGFQGQQVFVPNGATGCNGTVNPNSGVVIRQYITGTGSEQAYLTVGQVDPVTTGWNVGPNGAPVSAGGMVRLGGISGIFLDNATSLTGHQINNLAPGVAPTDAVNVSQLTSLSTSINTNGIMYFHANSTLPDSTATGTDSVAIGPGAIASINSSVALGAGATTTAAVPVSSATVGGMTFSGFAGAAPVGVVSVGAPGSERQIQNVAAGQISATSTDAVNGSQLFTVASGLASLSTSTSTGISSLSTSIGSLSTGVTSLSTSTSTAISSLSTSTSTTIGSLSTSASTGISSMSTSITNLSTTLITLSTSINNGGIGGGTICTSGCVAIGPESSATGENSTAVGDGSLASGKNSKADGNKATASGDNSTAIGQASTASGLNSTAEGQGAKATGKNSKANGQAALAAGDNSTAIGQAATAVQTNDTALGQGALAKGPAATALGAQASATAPNAVALGAGSIATEANTVSVGSAGNERRITNVAPGINPTDAVNMSQLGALQSQTSDIARKAYSGIAGVAALAMIPEVDQGKTLAVGVGWGHYQGYSAGAIGISARITQNLKLKGGVSTSGSGGTTMGAGISYQW</sequence>
<dbReference type="SUPFAM" id="SSF54523">
    <property type="entry name" value="Pili subunits"/>
    <property type="match status" value="1"/>
</dbReference>
<dbReference type="InterPro" id="IPR024973">
    <property type="entry name" value="ESPR"/>
</dbReference>
<feature type="domain" description="Trimeric autotransporter adhesin YadA-like C-terminal membrane anchor" evidence="13">
    <location>
        <begin position="607"/>
        <end position="666"/>
    </location>
</feature>
<feature type="domain" description="Trimeric autotransporter adhesin YadA-like head" evidence="14">
    <location>
        <begin position="446"/>
        <end position="472"/>
    </location>
</feature>
<feature type="compositionally biased region" description="Polar residues" evidence="11">
    <location>
        <begin position="444"/>
        <end position="468"/>
    </location>
</feature>
<dbReference type="Pfam" id="PF05658">
    <property type="entry name" value="YadA_head"/>
    <property type="match status" value="5"/>
</dbReference>
<dbReference type="Proteomes" id="UP000238206">
    <property type="component" value="Unassembled WGS sequence"/>
</dbReference>
<comment type="caution">
    <text evidence="17">The sequence shown here is derived from an EMBL/GenBank/DDBJ whole genome shotgun (WGS) entry which is preliminary data.</text>
</comment>
<gene>
    <name evidence="17" type="ORF">C5615_32220</name>
</gene>
<dbReference type="Gene3D" id="2.150.10.10">
    <property type="entry name" value="Serralysin-like metalloprotease, C-terminal"/>
    <property type="match status" value="3"/>
</dbReference>
<comment type="subcellular location">
    <subcellularLocation>
        <location evidence="2">Cell outer membrane</location>
    </subcellularLocation>
    <subcellularLocation>
        <location evidence="1">Cell surface</location>
    </subcellularLocation>
</comment>
<feature type="domain" description="Trimeric autotransporter adhesin YadA-like head" evidence="14">
    <location>
        <begin position="516"/>
        <end position="542"/>
    </location>
</feature>